<keyword evidence="3 6" id="KW-0808">Transferase</keyword>
<organism evidence="6 7">
    <name type="scientific">Ilumatobacter fluminis</name>
    <dbReference type="NCBI Taxonomy" id="467091"/>
    <lineage>
        <taxon>Bacteria</taxon>
        <taxon>Bacillati</taxon>
        <taxon>Actinomycetota</taxon>
        <taxon>Acidimicrobiia</taxon>
        <taxon>Acidimicrobiales</taxon>
        <taxon>Ilumatobacteraceae</taxon>
        <taxon>Ilumatobacter</taxon>
    </lineage>
</organism>
<dbReference type="AlphaFoldDB" id="A0A4R7I2S9"/>
<keyword evidence="2" id="KW-0328">Glycosyltransferase</keyword>
<reference evidence="6 7" key="1">
    <citation type="submission" date="2019-03" db="EMBL/GenBank/DDBJ databases">
        <title>Sequencing the genomes of 1000 actinobacteria strains.</title>
        <authorList>
            <person name="Klenk H.-P."/>
        </authorList>
    </citation>
    <scope>NUCLEOTIDE SEQUENCE [LARGE SCALE GENOMIC DNA]</scope>
    <source>
        <strain evidence="6 7">DSM 18936</strain>
    </source>
</reference>
<dbReference type="EMBL" id="SOAU01000001">
    <property type="protein sequence ID" value="TDT16853.1"/>
    <property type="molecule type" value="Genomic_DNA"/>
</dbReference>
<comment type="similarity">
    <text evidence="1">Belongs to the glycosyltransferase 2 family.</text>
</comment>
<evidence type="ECO:0000256" key="4">
    <source>
        <dbReference type="SAM" id="MobiDB-lite"/>
    </source>
</evidence>
<sequence>MGVFVLVVVAGAAALLWYGAARWMPEMAIGLHETAAIGTWNILYDAHMPSITVIVAALGIAVLAAVGVAVAERVVNNRARRSVGDPTKPLSPRTVLAETRGEFHGEVTVTVLIPAHNEQASIGATLDSLLDQTRPPERIVVVADNCTDDTVAVATRHGAEVFETVGNTEKKAGALNQALAFQLDELGENDCVLVVDADTILDPAFIEVAANRMTADRGIMAVGGLFYGEERRGLLAQLQRNEYLRYSRELERRRGRVFVLTGTASMFRPRGLRTVAAMRGALLPGPHGKVYDTTALTEDNELTLALKTLGGLMWSPSECRVVTELMPKWRHLWNQRLRWQRGALENLGAYGFRSSLVRYWAQQLGIGYSVIALSAFWLLIALTVLSSPDWVWYPFWLVIGATFVVDRVIGVWDGGWRARGLAALIFPELLYDLFLDVVYMKGVLDITIGRRAAWAHVHHPVDDPAPDEPAVEPPTVDAPEDRPLEPTTVA</sequence>
<dbReference type="PANTHER" id="PTHR43630">
    <property type="entry name" value="POLY-BETA-1,6-N-ACETYL-D-GLUCOSAMINE SYNTHASE"/>
    <property type="match status" value="1"/>
</dbReference>
<dbReference type="Proteomes" id="UP000294558">
    <property type="component" value="Unassembled WGS sequence"/>
</dbReference>
<evidence type="ECO:0000256" key="2">
    <source>
        <dbReference type="ARBA" id="ARBA00022676"/>
    </source>
</evidence>
<keyword evidence="5" id="KW-1133">Transmembrane helix</keyword>
<dbReference type="PANTHER" id="PTHR43630:SF1">
    <property type="entry name" value="POLY-BETA-1,6-N-ACETYL-D-GLUCOSAMINE SYNTHASE"/>
    <property type="match status" value="1"/>
</dbReference>
<dbReference type="SUPFAM" id="SSF53448">
    <property type="entry name" value="Nucleotide-diphospho-sugar transferases"/>
    <property type="match status" value="1"/>
</dbReference>
<evidence type="ECO:0000256" key="5">
    <source>
        <dbReference type="SAM" id="Phobius"/>
    </source>
</evidence>
<feature type="transmembrane region" description="Helical" evidence="5">
    <location>
        <begin position="364"/>
        <end position="385"/>
    </location>
</feature>
<dbReference type="GO" id="GO:0016757">
    <property type="term" value="F:glycosyltransferase activity"/>
    <property type="evidence" value="ECO:0007669"/>
    <property type="project" value="UniProtKB-KW"/>
</dbReference>
<dbReference type="InterPro" id="IPR029044">
    <property type="entry name" value="Nucleotide-diphossugar_trans"/>
</dbReference>
<accession>A0A4R7I2S9</accession>
<gene>
    <name evidence="6" type="ORF">BDK89_2452</name>
</gene>
<evidence type="ECO:0000256" key="1">
    <source>
        <dbReference type="ARBA" id="ARBA00006739"/>
    </source>
</evidence>
<evidence type="ECO:0000313" key="7">
    <source>
        <dbReference type="Proteomes" id="UP000294558"/>
    </source>
</evidence>
<proteinExistence type="inferred from homology"/>
<keyword evidence="5" id="KW-0472">Membrane</keyword>
<dbReference type="Pfam" id="PF13641">
    <property type="entry name" value="Glyco_tranf_2_3"/>
    <property type="match status" value="1"/>
</dbReference>
<name>A0A4R7I2S9_9ACTN</name>
<feature type="transmembrane region" description="Helical" evidence="5">
    <location>
        <begin position="391"/>
        <end position="409"/>
    </location>
</feature>
<comment type="caution">
    <text evidence="6">The sequence shown here is derived from an EMBL/GenBank/DDBJ whole genome shotgun (WGS) entry which is preliminary data.</text>
</comment>
<dbReference type="CDD" id="cd06423">
    <property type="entry name" value="CESA_like"/>
    <property type="match status" value="1"/>
</dbReference>
<dbReference type="Gene3D" id="3.90.550.10">
    <property type="entry name" value="Spore Coat Polysaccharide Biosynthesis Protein SpsA, Chain A"/>
    <property type="match status" value="1"/>
</dbReference>
<evidence type="ECO:0000256" key="3">
    <source>
        <dbReference type="ARBA" id="ARBA00022679"/>
    </source>
</evidence>
<evidence type="ECO:0000313" key="6">
    <source>
        <dbReference type="EMBL" id="TDT16853.1"/>
    </source>
</evidence>
<feature type="transmembrane region" description="Helical" evidence="5">
    <location>
        <begin position="50"/>
        <end position="71"/>
    </location>
</feature>
<protein>
    <submittedName>
        <fullName evidence="6">Cellulose synthase/poly-beta-1,6-N-acetylglucosamine synthase-like glycosyltransferase</fullName>
    </submittedName>
</protein>
<feature type="region of interest" description="Disordered" evidence="4">
    <location>
        <begin position="463"/>
        <end position="490"/>
    </location>
</feature>
<keyword evidence="7" id="KW-1185">Reference proteome</keyword>
<keyword evidence="5" id="KW-0812">Transmembrane</keyword>